<keyword evidence="3" id="KW-1185">Reference proteome</keyword>
<evidence type="ECO:0000256" key="1">
    <source>
        <dbReference type="SAM" id="MobiDB-lite"/>
    </source>
</evidence>
<accession>A0A6G1KRL9</accession>
<proteinExistence type="predicted"/>
<dbReference type="AlphaFoldDB" id="A0A6G1KRL9"/>
<name>A0A6G1KRL9_9PLEO</name>
<evidence type="ECO:0000313" key="3">
    <source>
        <dbReference type="Proteomes" id="UP000799428"/>
    </source>
</evidence>
<feature type="region of interest" description="Disordered" evidence="1">
    <location>
        <begin position="80"/>
        <end position="103"/>
    </location>
</feature>
<sequence>MGVDGKRRVRGGERVKTSSLTLMIRTKPPWVWSLFSTTSTQAPQFARPGVWIGQWVQAGRQTYKRRRRWTVVAMRRINGDSTHLSSSSSSSSPSSPSSSSATSHSHVLGRITLWGRPGVLRNWRILSPVNLRARLIIMGHPPHQPWSSAEAGGLTTDVARRPLFLRAERVLQTCRRFDASTLAPVTVYYIHRDARDRGGVRNGSSRLIGC</sequence>
<gene>
    <name evidence="2" type="ORF">K504DRAFT_17430</name>
</gene>
<organism evidence="2 3">
    <name type="scientific">Pleomassaria siparia CBS 279.74</name>
    <dbReference type="NCBI Taxonomy" id="1314801"/>
    <lineage>
        <taxon>Eukaryota</taxon>
        <taxon>Fungi</taxon>
        <taxon>Dikarya</taxon>
        <taxon>Ascomycota</taxon>
        <taxon>Pezizomycotina</taxon>
        <taxon>Dothideomycetes</taxon>
        <taxon>Pleosporomycetidae</taxon>
        <taxon>Pleosporales</taxon>
        <taxon>Pleomassariaceae</taxon>
        <taxon>Pleomassaria</taxon>
    </lineage>
</organism>
<dbReference type="EMBL" id="MU005764">
    <property type="protein sequence ID" value="KAF2715041.1"/>
    <property type="molecule type" value="Genomic_DNA"/>
</dbReference>
<protein>
    <submittedName>
        <fullName evidence="2">Uncharacterized protein</fullName>
    </submittedName>
</protein>
<reference evidence="2" key="1">
    <citation type="journal article" date="2020" name="Stud. Mycol.">
        <title>101 Dothideomycetes genomes: a test case for predicting lifestyles and emergence of pathogens.</title>
        <authorList>
            <person name="Haridas S."/>
            <person name="Albert R."/>
            <person name="Binder M."/>
            <person name="Bloem J."/>
            <person name="Labutti K."/>
            <person name="Salamov A."/>
            <person name="Andreopoulos B."/>
            <person name="Baker S."/>
            <person name="Barry K."/>
            <person name="Bills G."/>
            <person name="Bluhm B."/>
            <person name="Cannon C."/>
            <person name="Castanera R."/>
            <person name="Culley D."/>
            <person name="Daum C."/>
            <person name="Ezra D."/>
            <person name="Gonzalez J."/>
            <person name="Henrissat B."/>
            <person name="Kuo A."/>
            <person name="Liang C."/>
            <person name="Lipzen A."/>
            <person name="Lutzoni F."/>
            <person name="Magnuson J."/>
            <person name="Mondo S."/>
            <person name="Nolan M."/>
            <person name="Ohm R."/>
            <person name="Pangilinan J."/>
            <person name="Park H.-J."/>
            <person name="Ramirez L."/>
            <person name="Alfaro M."/>
            <person name="Sun H."/>
            <person name="Tritt A."/>
            <person name="Yoshinaga Y."/>
            <person name="Zwiers L.-H."/>
            <person name="Turgeon B."/>
            <person name="Goodwin S."/>
            <person name="Spatafora J."/>
            <person name="Crous P."/>
            <person name="Grigoriev I."/>
        </authorList>
    </citation>
    <scope>NUCLEOTIDE SEQUENCE</scope>
    <source>
        <strain evidence="2">CBS 279.74</strain>
    </source>
</reference>
<evidence type="ECO:0000313" key="2">
    <source>
        <dbReference type="EMBL" id="KAF2715041.1"/>
    </source>
</evidence>
<dbReference type="Proteomes" id="UP000799428">
    <property type="component" value="Unassembled WGS sequence"/>
</dbReference>